<proteinExistence type="predicted"/>
<dbReference type="EMBL" id="GBXM01106551">
    <property type="protein sequence ID" value="JAH02026.1"/>
    <property type="molecule type" value="Transcribed_RNA"/>
</dbReference>
<evidence type="ECO:0000313" key="1">
    <source>
        <dbReference type="EMBL" id="JAH02026.1"/>
    </source>
</evidence>
<organism evidence="1">
    <name type="scientific">Anguilla anguilla</name>
    <name type="common">European freshwater eel</name>
    <name type="synonym">Muraena anguilla</name>
    <dbReference type="NCBI Taxonomy" id="7936"/>
    <lineage>
        <taxon>Eukaryota</taxon>
        <taxon>Metazoa</taxon>
        <taxon>Chordata</taxon>
        <taxon>Craniata</taxon>
        <taxon>Vertebrata</taxon>
        <taxon>Euteleostomi</taxon>
        <taxon>Actinopterygii</taxon>
        <taxon>Neopterygii</taxon>
        <taxon>Teleostei</taxon>
        <taxon>Anguilliformes</taxon>
        <taxon>Anguillidae</taxon>
        <taxon>Anguilla</taxon>
    </lineage>
</organism>
<accession>A0A0E9PBH6</accession>
<reference evidence="1" key="2">
    <citation type="journal article" date="2015" name="Fish Shellfish Immunol.">
        <title>Early steps in the European eel (Anguilla anguilla)-Vibrio vulnificus interaction in the gills: Role of the RtxA13 toxin.</title>
        <authorList>
            <person name="Callol A."/>
            <person name="Pajuelo D."/>
            <person name="Ebbesson L."/>
            <person name="Teles M."/>
            <person name="MacKenzie S."/>
            <person name="Amaro C."/>
        </authorList>
    </citation>
    <scope>NUCLEOTIDE SEQUENCE</scope>
</reference>
<name>A0A0E9PBH6_ANGAN</name>
<reference evidence="1" key="1">
    <citation type="submission" date="2014-11" db="EMBL/GenBank/DDBJ databases">
        <authorList>
            <person name="Amaro Gonzalez C."/>
        </authorList>
    </citation>
    <scope>NUCLEOTIDE SEQUENCE</scope>
</reference>
<protein>
    <submittedName>
        <fullName evidence="1">Uncharacterized protein</fullName>
    </submittedName>
</protein>
<sequence>MALSATWIDKYPVHGKTMALSFVGLCDGLSVCASGFCAENWMLSRTATQAATSFSLDRPHEVMATVM</sequence>
<dbReference type="AlphaFoldDB" id="A0A0E9PBH6"/>